<gene>
    <name evidence="1" type="ORF">FHX61_004776</name>
</gene>
<organism evidence="1 2">
    <name type="scientific">Cupriavidus alkaliphilus</name>
    <dbReference type="NCBI Taxonomy" id="942866"/>
    <lineage>
        <taxon>Bacteria</taxon>
        <taxon>Pseudomonadati</taxon>
        <taxon>Pseudomonadota</taxon>
        <taxon>Betaproteobacteria</taxon>
        <taxon>Burkholderiales</taxon>
        <taxon>Burkholderiaceae</taxon>
        <taxon>Cupriavidus</taxon>
    </lineage>
</organism>
<proteinExistence type="predicted"/>
<sequence>MYVVSIGSARSEMRTTLAGVLEYLNQDRRGVAAPRSADVTVRHVERGDIAVHQLKSGRMAVRPRGTARSILVQILDEVERYVVRVDGKVLRPHEMSRASWGAVVAAGRLAFFPEEAIDLAAAEAGPLFHTRDLFEAEGPFDIAAFVDNEFRRRFGYGRHGPAYAPDASPNARHELHVAYALLRGEKVRECVLSAYRDDPEIGKHDLTWLRPLIEVPALRGALSPAQLQGLCHVMRHDGLKITADNAGKLLAIVRRLPVDCGVVQVDDALFSAGILQPLTAAAFSAAQGPAAIPVSPLAQRIHALTTQRRFDATMERAKAQREALEISQRHFDDLARRAVADRTCAGYDWANMVALAVLQRDVAAVLEIFDSPKDWNTDSKRALREVTGVDLLQCTAALRRQRIFELCGFSPAEQARWEHEAAAAKADRVAAREFEDARKRAEASNWRLEGGKVNGREYVDFCIAEGFSEIIDMPRGRARLSHLQSATRHVATAARQGWDPFLCTGPARASSRSRCHRGLMHFPGPSGPGKLP</sequence>
<dbReference type="AlphaFoldDB" id="A0A7W4VEG6"/>
<evidence type="ECO:0000313" key="2">
    <source>
        <dbReference type="Proteomes" id="UP000578036"/>
    </source>
</evidence>
<dbReference type="Proteomes" id="UP000578036">
    <property type="component" value="Unassembled WGS sequence"/>
</dbReference>
<comment type="caution">
    <text evidence="1">The sequence shown here is derived from an EMBL/GenBank/DDBJ whole genome shotgun (WGS) entry which is preliminary data.</text>
</comment>
<accession>A0A7W4VEG6</accession>
<evidence type="ECO:0000313" key="1">
    <source>
        <dbReference type="EMBL" id="MBB3010100.1"/>
    </source>
</evidence>
<reference evidence="1 2" key="1">
    <citation type="submission" date="2020-08" db="EMBL/GenBank/DDBJ databases">
        <title>Genomic Encyclopedia of Type Strains, Phase IV (KMG-V): Genome sequencing to study the core and pangenomes of soil and plant-associated prokaryotes.</title>
        <authorList>
            <person name="Whitman W."/>
        </authorList>
    </citation>
    <scope>NUCLEOTIDE SEQUENCE [LARGE SCALE GENOMIC DNA]</scope>
    <source>
        <strain evidence="1 2">SLV-2362</strain>
    </source>
</reference>
<protein>
    <submittedName>
        <fullName evidence="1">Uncharacterized protein</fullName>
    </submittedName>
</protein>
<keyword evidence="2" id="KW-1185">Reference proteome</keyword>
<name>A0A7W4VEG6_9BURK</name>
<dbReference type="RefSeq" id="WP_260154510.1">
    <property type="nucleotide sequence ID" value="NZ_JACHWF010000006.1"/>
</dbReference>
<dbReference type="EMBL" id="JACHWF010000006">
    <property type="protein sequence ID" value="MBB3010100.1"/>
    <property type="molecule type" value="Genomic_DNA"/>
</dbReference>